<dbReference type="EMBL" id="CP017554">
    <property type="protein sequence ID" value="AOW01289.1"/>
    <property type="molecule type" value="Genomic_DNA"/>
</dbReference>
<dbReference type="PANTHER" id="PTHR18870">
    <property type="entry name" value="PROTEIN TAG-278-RELATED"/>
    <property type="match status" value="1"/>
</dbReference>
<evidence type="ECO:0000313" key="5">
    <source>
        <dbReference type="Proteomes" id="UP000182444"/>
    </source>
</evidence>
<protein>
    <submittedName>
        <fullName evidence="4">Uncharacterized protein</fullName>
    </submittedName>
</protein>
<feature type="region of interest" description="Disordered" evidence="3">
    <location>
        <begin position="821"/>
        <end position="857"/>
    </location>
</feature>
<feature type="compositionally biased region" description="Basic and acidic residues" evidence="3">
    <location>
        <begin position="53"/>
        <end position="64"/>
    </location>
</feature>
<dbReference type="GeneID" id="2906888"/>
<dbReference type="Proteomes" id="UP000182444">
    <property type="component" value="Chromosome 1B"/>
</dbReference>
<evidence type="ECO:0000256" key="2">
    <source>
        <dbReference type="SAM" id="Coils"/>
    </source>
</evidence>
<feature type="compositionally biased region" description="Polar residues" evidence="3">
    <location>
        <begin position="65"/>
        <end position="89"/>
    </location>
</feature>
<dbReference type="AlphaFoldDB" id="A0A1D8N6R3"/>
<reference evidence="4 5" key="1">
    <citation type="journal article" date="2016" name="PLoS ONE">
        <title>Sequence Assembly of Yarrowia lipolytica Strain W29/CLIB89 Shows Transposable Element Diversity.</title>
        <authorList>
            <person name="Magnan C."/>
            <person name="Yu J."/>
            <person name="Chang I."/>
            <person name="Jahn E."/>
            <person name="Kanomata Y."/>
            <person name="Wu J."/>
            <person name="Zeller M."/>
            <person name="Oakes M."/>
            <person name="Baldi P."/>
            <person name="Sandmeyer S."/>
        </authorList>
    </citation>
    <scope>NUCLEOTIDE SEQUENCE [LARGE SCALE GENOMIC DNA]</scope>
    <source>
        <strain evidence="5">CLIB89(W29)</strain>
    </source>
</reference>
<evidence type="ECO:0000313" key="4">
    <source>
        <dbReference type="EMBL" id="AOW01289.1"/>
    </source>
</evidence>
<proteinExistence type="predicted"/>
<feature type="coiled-coil region" evidence="2">
    <location>
        <begin position="700"/>
        <end position="767"/>
    </location>
</feature>
<accession>A0A1D8N6R3</accession>
<dbReference type="OrthoDB" id="2289094at2759"/>
<gene>
    <name evidence="4" type="ORF">YALI1_B07915g</name>
</gene>
<feature type="coiled-coil region" evidence="2">
    <location>
        <begin position="1021"/>
        <end position="1104"/>
    </location>
</feature>
<dbReference type="eggNOG" id="ENOG502S75G">
    <property type="taxonomic scope" value="Eukaryota"/>
</dbReference>
<feature type="region of interest" description="Disordered" evidence="3">
    <location>
        <begin position="1176"/>
        <end position="1196"/>
    </location>
</feature>
<keyword evidence="1 2" id="KW-0175">Coiled coil</keyword>
<dbReference type="OMA" id="ELAQQWE"/>
<organism evidence="4 5">
    <name type="scientific">Yarrowia lipolytica</name>
    <name type="common">Candida lipolytica</name>
    <dbReference type="NCBI Taxonomy" id="4952"/>
    <lineage>
        <taxon>Eukaryota</taxon>
        <taxon>Fungi</taxon>
        <taxon>Dikarya</taxon>
        <taxon>Ascomycota</taxon>
        <taxon>Saccharomycotina</taxon>
        <taxon>Dipodascomycetes</taxon>
        <taxon>Dipodascales</taxon>
        <taxon>Dipodascales incertae sedis</taxon>
        <taxon>Yarrowia</taxon>
    </lineage>
</organism>
<sequence length="1196" mass="132327">MSGKDRKRPIWDSADPERNPPPLPMNPSSPGLRSAPTSGGQLGGRVANSPFKRTLDPRADESPTKHATSSSFAPAMSSHTAGTSSTRPQTAPIGELEDTIGHMQDSLESLISRSNSNGKALNEFRGDVKKSSTALTAIKAEVSATFASLTSSLDVFMDQMGKALEDNKRKLDETSPTAILTGHMNRIHNGIDNLSTAMRVLEQGNLDVTGSISKVKSDIVSQIISLLDFKEVIQVVQDGNKQLDSSFTSNLMSVQSDLKRFRELDRSDVEDIKSCLDSLSQAVKETHQNQLTASVDEEQLIKLRKINEDLEGQLAASSLDKRNHAAKLSKLEAEVEVLRKTAAEATGAREKAENDSNILKQENEKLRHESQLLQTQNQSIRDTHGNYKDQIKGLSLDVEKLNEQLEAAKRQGRELEDNKSTIESVKQDHKFAFEALREDHKTAVDILKQEHQTALRDLKEELKGEHKVIVDDMKADHETALSSQKEAIKREYLELVASLKKDHSGHVDTLKAEHADMLSSLKSEHVSMVSSLKKEHSDRLDTLEARHKDLIRSNSDTIESLKKNMSTIELARGGEDQNKVDIEQAVSVIKADHVKEMQALKEVHAKEMASLKETHSNFAESLKESHLKELCALKDAHATAVEEFKIRLEGAETNYKDQLAQWREEHKTAITGITNFRDDNMKKIEAEYLERIAEVKQCHSDVLTEVKDRHEKELESAQKEATIHLATIESLKEEHKKEMSLMKAEHAEELTQLKEAQARENAVLKEEYAKGTAAAEEKHAKEMGAAKEEHAKELVAIKEKHGKEMASVMAEHTQTLASLADDHKQTTSAAQEENKKALSTAHEQHKKAVSDLKEEHKQTVASVTKDYDGKVSSLEEKHVTAMALLKTKHEGMVLSLKEEHAKSLVASKEGFEKHLAGVKQEHTEALAAFKSLKEEHTAEVSEIKKTHAEETQALRDGFSSLTAVATSLGDQLHASESTVGDLEKKLAEATSVLEQTVSDASVNIKESWESTVSGLKLESDLAASKKELKEVTEKLTVVKEELIDITSKLTEAKKEHIELTETVSELQARKSELTNANDGANECLRIRLESLKSLENRVKSLNDKTLDSLVDRSKSILGSATMSILNSGQLNSQGQPTSSKRNLSLAGNVIRESATLLKPDLDDEDKENPIMVMKRGMGSVGGKGRSVSMFHDAHNA</sequence>
<evidence type="ECO:0000256" key="1">
    <source>
        <dbReference type="ARBA" id="ARBA00023054"/>
    </source>
</evidence>
<dbReference type="VEuPathDB" id="FungiDB:YALI1_B07915g"/>
<evidence type="ECO:0000256" key="3">
    <source>
        <dbReference type="SAM" id="MobiDB-lite"/>
    </source>
</evidence>
<feature type="compositionally biased region" description="Basic and acidic residues" evidence="3">
    <location>
        <begin position="832"/>
        <end position="857"/>
    </location>
</feature>
<dbReference type="RefSeq" id="XP_500548.1">
    <property type="nucleotide sequence ID" value="XM_500548.2"/>
</dbReference>
<dbReference type="KEGG" id="yli:2906888"/>
<feature type="region of interest" description="Disordered" evidence="3">
    <location>
        <begin position="1"/>
        <end position="92"/>
    </location>
</feature>
<feature type="coiled-coil region" evidence="2">
    <location>
        <begin position="321"/>
        <end position="468"/>
    </location>
</feature>
<dbReference type="VEuPathDB" id="FungiDB:YALI0_B05874g"/>
<dbReference type="PANTHER" id="PTHR18870:SF9">
    <property type="entry name" value="PROTEIN TAG-278-RELATED"/>
    <property type="match status" value="1"/>
</dbReference>
<name>A0A1D8N6R3_YARLL</name>